<protein>
    <recommendedName>
        <fullName evidence="3">Transposase</fullName>
    </recommendedName>
</protein>
<dbReference type="RefSeq" id="WP_324669630.1">
    <property type="nucleotide sequence ID" value="NZ_CP141614.1"/>
</dbReference>
<gene>
    <name evidence="1" type="ORF">VLY81_03440</name>
</gene>
<evidence type="ECO:0000313" key="1">
    <source>
        <dbReference type="EMBL" id="WRP15235.1"/>
    </source>
</evidence>
<keyword evidence="2" id="KW-1185">Reference proteome</keyword>
<dbReference type="EMBL" id="CP141614">
    <property type="protein sequence ID" value="WRP15235.1"/>
    <property type="molecule type" value="Genomic_DNA"/>
</dbReference>
<accession>A0ABZ1BQZ6</accession>
<dbReference type="Proteomes" id="UP001333102">
    <property type="component" value="Chromosome"/>
</dbReference>
<evidence type="ECO:0000313" key="2">
    <source>
        <dbReference type="Proteomes" id="UP001333102"/>
    </source>
</evidence>
<name>A0ABZ1BQZ6_9FIRM</name>
<proteinExistence type="predicted"/>
<organism evidence="1 2">
    <name type="scientific">Geochorda subterranea</name>
    <dbReference type="NCBI Taxonomy" id="3109564"/>
    <lineage>
        <taxon>Bacteria</taxon>
        <taxon>Bacillati</taxon>
        <taxon>Bacillota</taxon>
        <taxon>Limnochordia</taxon>
        <taxon>Limnochordales</taxon>
        <taxon>Geochordaceae</taxon>
        <taxon>Geochorda</taxon>
    </lineage>
</organism>
<reference evidence="2" key="1">
    <citation type="submission" date="2023-12" db="EMBL/GenBank/DDBJ databases">
        <title>Novel isolates from deep terrestrial aquifers shed light on the physiology and ecology of the class Limnochordia.</title>
        <authorList>
            <person name="Karnachuk O.V."/>
            <person name="Lukina A.P."/>
            <person name="Avakyan M.R."/>
            <person name="Kadnikov V."/>
            <person name="Begmatov S."/>
            <person name="Beletsky A.V."/>
            <person name="Mardanov A.V."/>
            <person name="Ravin N.V."/>
        </authorList>
    </citation>
    <scope>NUCLEOTIDE SEQUENCE [LARGE SCALE GENOMIC DNA]</scope>
    <source>
        <strain evidence="2">LN</strain>
    </source>
</reference>
<evidence type="ECO:0008006" key="3">
    <source>
        <dbReference type="Google" id="ProtNLM"/>
    </source>
</evidence>
<sequence length="59" mass="6544">MADRAGQVVVVDARVMRRLGSRKRKTDRDDAKLLAERLALGTSPGCGCRRRPSGSFGRW</sequence>